<sequence length="42" mass="4319">MAADPDRAPDPGKQDPDEEVPAKPDVPSGEPAPEPDEPVPTG</sequence>
<accession>A0ABN1XXN1</accession>
<evidence type="ECO:0000256" key="1">
    <source>
        <dbReference type="SAM" id="MobiDB-lite"/>
    </source>
</evidence>
<evidence type="ECO:0000313" key="2">
    <source>
        <dbReference type="EMBL" id="GAA1392527.1"/>
    </source>
</evidence>
<protein>
    <submittedName>
        <fullName evidence="2">Uncharacterized protein</fullName>
    </submittedName>
</protein>
<reference evidence="2 3" key="1">
    <citation type="journal article" date="2019" name="Int. J. Syst. Evol. Microbiol.">
        <title>The Global Catalogue of Microorganisms (GCM) 10K type strain sequencing project: providing services to taxonomists for standard genome sequencing and annotation.</title>
        <authorList>
            <consortium name="The Broad Institute Genomics Platform"/>
            <consortium name="The Broad Institute Genome Sequencing Center for Infectious Disease"/>
            <person name="Wu L."/>
            <person name="Ma J."/>
        </authorList>
    </citation>
    <scope>NUCLEOTIDE SEQUENCE [LARGE SCALE GENOMIC DNA]</scope>
    <source>
        <strain evidence="2 3">JCM 11896</strain>
    </source>
</reference>
<comment type="caution">
    <text evidence="2">The sequence shown here is derived from an EMBL/GenBank/DDBJ whole genome shotgun (WGS) entry which is preliminary data.</text>
</comment>
<evidence type="ECO:0000313" key="3">
    <source>
        <dbReference type="Proteomes" id="UP001501414"/>
    </source>
</evidence>
<organism evidence="2 3">
    <name type="scientific">Pseudonocardia kongjuensis</name>
    <dbReference type="NCBI Taxonomy" id="102227"/>
    <lineage>
        <taxon>Bacteria</taxon>
        <taxon>Bacillati</taxon>
        <taxon>Actinomycetota</taxon>
        <taxon>Actinomycetes</taxon>
        <taxon>Pseudonocardiales</taxon>
        <taxon>Pseudonocardiaceae</taxon>
        <taxon>Pseudonocardia</taxon>
    </lineage>
</organism>
<gene>
    <name evidence="2" type="ORF">GCM10009613_37500</name>
</gene>
<feature type="compositionally biased region" description="Acidic residues" evidence="1">
    <location>
        <begin position="33"/>
        <end position="42"/>
    </location>
</feature>
<name>A0ABN1XXN1_9PSEU</name>
<keyword evidence="3" id="KW-1185">Reference proteome</keyword>
<dbReference type="EMBL" id="BAAAJK010000018">
    <property type="protein sequence ID" value="GAA1392527.1"/>
    <property type="molecule type" value="Genomic_DNA"/>
</dbReference>
<feature type="compositionally biased region" description="Basic and acidic residues" evidence="1">
    <location>
        <begin position="1"/>
        <end position="15"/>
    </location>
</feature>
<proteinExistence type="predicted"/>
<feature type="region of interest" description="Disordered" evidence="1">
    <location>
        <begin position="1"/>
        <end position="42"/>
    </location>
</feature>
<dbReference type="Proteomes" id="UP001501414">
    <property type="component" value="Unassembled WGS sequence"/>
</dbReference>